<name>A0AAE1S6B6_9SOLA</name>
<dbReference type="Proteomes" id="UP001291623">
    <property type="component" value="Unassembled WGS sequence"/>
</dbReference>
<dbReference type="EMBL" id="JAVYJV010000008">
    <property type="protein sequence ID" value="KAK4364335.1"/>
    <property type="molecule type" value="Genomic_DNA"/>
</dbReference>
<comment type="caution">
    <text evidence="1">The sequence shown here is derived from an EMBL/GenBank/DDBJ whole genome shotgun (WGS) entry which is preliminary data.</text>
</comment>
<evidence type="ECO:0000313" key="2">
    <source>
        <dbReference type="Proteomes" id="UP001291623"/>
    </source>
</evidence>
<reference evidence="1" key="1">
    <citation type="submission" date="2023-12" db="EMBL/GenBank/DDBJ databases">
        <title>Genome assembly of Anisodus tanguticus.</title>
        <authorList>
            <person name="Wang Y.-J."/>
        </authorList>
    </citation>
    <scope>NUCLEOTIDE SEQUENCE</scope>
    <source>
        <strain evidence="1">KB-2021</strain>
        <tissue evidence="1">Leaf</tissue>
    </source>
</reference>
<evidence type="ECO:0000313" key="1">
    <source>
        <dbReference type="EMBL" id="KAK4364335.1"/>
    </source>
</evidence>
<protein>
    <submittedName>
        <fullName evidence="1">Uncharacterized protein</fullName>
    </submittedName>
</protein>
<dbReference type="AlphaFoldDB" id="A0AAE1S6B6"/>
<organism evidence="1 2">
    <name type="scientific">Anisodus tanguticus</name>
    <dbReference type="NCBI Taxonomy" id="243964"/>
    <lineage>
        <taxon>Eukaryota</taxon>
        <taxon>Viridiplantae</taxon>
        <taxon>Streptophyta</taxon>
        <taxon>Embryophyta</taxon>
        <taxon>Tracheophyta</taxon>
        <taxon>Spermatophyta</taxon>
        <taxon>Magnoliopsida</taxon>
        <taxon>eudicotyledons</taxon>
        <taxon>Gunneridae</taxon>
        <taxon>Pentapetalae</taxon>
        <taxon>asterids</taxon>
        <taxon>lamiids</taxon>
        <taxon>Solanales</taxon>
        <taxon>Solanaceae</taxon>
        <taxon>Solanoideae</taxon>
        <taxon>Hyoscyameae</taxon>
        <taxon>Anisodus</taxon>
    </lineage>
</organism>
<sequence length="74" mass="8298">MAGCQNKHTFDELGVQCSSCGSSSLLSNASTSQNTKEMEVMQRHCRADAKSMHRSYAINIKEYEKVTKSILKIR</sequence>
<gene>
    <name evidence="1" type="ORF">RND71_015693</name>
</gene>
<accession>A0AAE1S6B6</accession>
<proteinExistence type="predicted"/>
<keyword evidence="2" id="KW-1185">Reference proteome</keyword>